<evidence type="ECO:0000313" key="2">
    <source>
        <dbReference type="Proteomes" id="UP001374599"/>
    </source>
</evidence>
<protein>
    <submittedName>
        <fullName evidence="1">Uncharacterized protein</fullName>
    </submittedName>
</protein>
<accession>A0ACB5UPY7</accession>
<dbReference type="Proteomes" id="UP001374599">
    <property type="component" value="Unassembled WGS sequence"/>
</dbReference>
<dbReference type="EMBL" id="BTPU01000076">
    <property type="protein sequence ID" value="GMQ64604.1"/>
    <property type="molecule type" value="Genomic_DNA"/>
</dbReference>
<comment type="caution">
    <text evidence="1">The sequence shown here is derived from an EMBL/GenBank/DDBJ whole genome shotgun (WGS) entry which is preliminary data.</text>
</comment>
<name>A0ACB5UPY7_9FIRM</name>
<proteinExistence type="predicted"/>
<keyword evidence="2" id="KW-1185">Reference proteome</keyword>
<organism evidence="1 2">
    <name type="scientific">Vallitalea maricola</name>
    <dbReference type="NCBI Taxonomy" id="3074433"/>
    <lineage>
        <taxon>Bacteria</taxon>
        <taxon>Bacillati</taxon>
        <taxon>Bacillota</taxon>
        <taxon>Clostridia</taxon>
        <taxon>Lachnospirales</taxon>
        <taxon>Vallitaleaceae</taxon>
        <taxon>Vallitalea</taxon>
    </lineage>
</organism>
<sequence length="343" mass="39617">MRRKVCILALIIFALTSCRYDEEEHNYVEVLESKIDELEDEISVLNEEYDMKIEELISEKKEELESKENEIYILNGSTKELELIPNEGQLKFLDFYKEFSTRVLYNGHVDNGVKVEVQLVEPLRILPSEDAPYVEFYGGLTYDNYYTDSKIVTGDLLYVACDRDTPSDKGNFTEWCCVCLNGSIVGYVKEEMVISYDHESLVFEEIEQFQDFSVGMTVNEAVSLFENRYRENYANNYPDKLFSIVTQDNVEIGVNFICSATSRIVTGIIVSTEEYPLMSGYKVGDDFEDFSQYYDDFFGSDSIILLQQDADERIYELGGGYFMQVFGREGKVGSIVIDKTYIW</sequence>
<reference evidence="1" key="1">
    <citation type="submission" date="2023-09" db="EMBL/GenBank/DDBJ databases">
        <title>Vallitalea sediminicola and Vallitalea maricola sp. nov., anaerobic bacteria isolated from marine sediment.</title>
        <authorList>
            <person name="Hirano S."/>
            <person name="Maeda A."/>
            <person name="Terahara T."/>
            <person name="Mori K."/>
            <person name="Hamada M."/>
            <person name="Matsumoto R."/>
            <person name="Kobayashi T."/>
        </authorList>
    </citation>
    <scope>NUCLEOTIDE SEQUENCE</scope>
    <source>
        <strain evidence="1">AN17-2</strain>
    </source>
</reference>
<gene>
    <name evidence="1" type="ORF">AN2V17_38420</name>
</gene>
<evidence type="ECO:0000313" key="1">
    <source>
        <dbReference type="EMBL" id="GMQ64604.1"/>
    </source>
</evidence>